<evidence type="ECO:0000313" key="4">
    <source>
        <dbReference type="Proteomes" id="UP000093928"/>
    </source>
</evidence>
<evidence type="ECO:0000313" key="3">
    <source>
        <dbReference type="EMBL" id="OBK29972.1"/>
    </source>
</evidence>
<evidence type="ECO:0000256" key="2">
    <source>
        <dbReference type="ARBA" id="ARBA00023002"/>
    </source>
</evidence>
<gene>
    <name evidence="3" type="ORF">A5634_17005</name>
</gene>
<reference evidence="3 4" key="1">
    <citation type="submission" date="2016-06" db="EMBL/GenBank/DDBJ databases">
        <authorList>
            <person name="Kjaerup R.B."/>
            <person name="Dalgaard T.S."/>
            <person name="Juul-Madsen H.R."/>
        </authorList>
    </citation>
    <scope>NUCLEOTIDE SEQUENCE [LARGE SCALE GENOMIC DNA]</scope>
    <source>
        <strain evidence="3 4">1165133.8</strain>
    </source>
</reference>
<dbReference type="InterPro" id="IPR002347">
    <property type="entry name" value="SDR_fam"/>
</dbReference>
<dbReference type="Proteomes" id="UP000093928">
    <property type="component" value="Unassembled WGS sequence"/>
</dbReference>
<evidence type="ECO:0000256" key="1">
    <source>
        <dbReference type="ARBA" id="ARBA00006484"/>
    </source>
</evidence>
<name>A0A1A3PBJ1_MYCAS</name>
<dbReference type="InterPro" id="IPR036291">
    <property type="entry name" value="NAD(P)-bd_dom_sf"/>
</dbReference>
<protein>
    <submittedName>
        <fullName evidence="3">Oxidoreductase</fullName>
    </submittedName>
</protein>
<dbReference type="PANTHER" id="PTHR24321">
    <property type="entry name" value="DEHYDROGENASES, SHORT CHAIN"/>
    <property type="match status" value="1"/>
</dbReference>
<proteinExistence type="inferred from homology"/>
<dbReference type="RefSeq" id="WP_065142842.1">
    <property type="nucleotide sequence ID" value="NZ_LZLS01000040.1"/>
</dbReference>
<dbReference type="GO" id="GO:0016491">
    <property type="term" value="F:oxidoreductase activity"/>
    <property type="evidence" value="ECO:0007669"/>
    <property type="project" value="UniProtKB-KW"/>
</dbReference>
<dbReference type="CDD" id="cd05233">
    <property type="entry name" value="SDR_c"/>
    <property type="match status" value="1"/>
</dbReference>
<dbReference type="AlphaFoldDB" id="A0A1A3PBJ1"/>
<dbReference type="FunFam" id="3.40.50.720:FF:000084">
    <property type="entry name" value="Short-chain dehydrogenase reductase"/>
    <property type="match status" value="1"/>
</dbReference>
<dbReference type="Pfam" id="PF13561">
    <property type="entry name" value="adh_short_C2"/>
    <property type="match status" value="1"/>
</dbReference>
<dbReference type="OrthoDB" id="7064009at2"/>
<keyword evidence="2" id="KW-0560">Oxidoreductase</keyword>
<organism evidence="3 4">
    <name type="scientific">Mycobacterium asiaticum</name>
    <dbReference type="NCBI Taxonomy" id="1790"/>
    <lineage>
        <taxon>Bacteria</taxon>
        <taxon>Bacillati</taxon>
        <taxon>Actinomycetota</taxon>
        <taxon>Actinomycetes</taxon>
        <taxon>Mycobacteriales</taxon>
        <taxon>Mycobacteriaceae</taxon>
        <taxon>Mycobacterium</taxon>
    </lineage>
</organism>
<comment type="similarity">
    <text evidence="1">Belongs to the short-chain dehydrogenases/reductases (SDR) family.</text>
</comment>
<sequence length="257" mass="26977">MRGLANKTFIVAGGATGIGAGTARRLAEEGANVVIGDINIVGATHTAEALNAAGGRAIAVEFDLADEASVNQLVDKTIVEFDSLKGLFNVGADLSAEINGSDFTVLDTSIDIWRRTLEVNLLGYVRTIRAVLPHLIEQGAGSIVNTSSGGSLGTGDPMHVAYNASKAAVNQLTRHVANNYGKDGVRSNCVMPGLVWGETQERAGLHVLQEMFVVAAKTTRVGQASDLAGITAFLLSDEAEWINGQCWYIGGAAHMRQ</sequence>
<dbReference type="PRINTS" id="PR00081">
    <property type="entry name" value="GDHRDH"/>
</dbReference>
<accession>A0A1A3PBJ1</accession>
<dbReference type="PANTHER" id="PTHR24321:SF14">
    <property type="entry name" value="SHORT-CHAIN TYPE DEHYDROGENASE_REDUCTASE BLR2146-RELATED"/>
    <property type="match status" value="1"/>
</dbReference>
<dbReference type="SUPFAM" id="SSF51735">
    <property type="entry name" value="NAD(P)-binding Rossmann-fold domains"/>
    <property type="match status" value="1"/>
</dbReference>
<dbReference type="EMBL" id="LZLS01000040">
    <property type="protein sequence ID" value="OBK29972.1"/>
    <property type="molecule type" value="Genomic_DNA"/>
</dbReference>
<comment type="caution">
    <text evidence="3">The sequence shown here is derived from an EMBL/GenBank/DDBJ whole genome shotgun (WGS) entry which is preliminary data.</text>
</comment>
<dbReference type="Gene3D" id="3.40.50.720">
    <property type="entry name" value="NAD(P)-binding Rossmann-like Domain"/>
    <property type="match status" value="1"/>
</dbReference>